<feature type="transmembrane region" description="Helical" evidence="5">
    <location>
        <begin position="116"/>
        <end position="135"/>
    </location>
</feature>
<dbReference type="OrthoDB" id="9809646at2"/>
<evidence type="ECO:0000256" key="1">
    <source>
        <dbReference type="ARBA" id="ARBA00004141"/>
    </source>
</evidence>
<gene>
    <name evidence="7" type="ORF">FL622_11530</name>
</gene>
<dbReference type="GO" id="GO:0030416">
    <property type="term" value="P:methylamine metabolic process"/>
    <property type="evidence" value="ECO:0007669"/>
    <property type="project" value="InterPro"/>
</dbReference>
<comment type="subcellular location">
    <subcellularLocation>
        <location evidence="1">Membrane</location>
        <topology evidence="1">Multi-pass membrane protein</topology>
    </subcellularLocation>
</comment>
<proteinExistence type="predicted"/>
<evidence type="ECO:0000256" key="4">
    <source>
        <dbReference type="ARBA" id="ARBA00023136"/>
    </source>
</evidence>
<dbReference type="Proteomes" id="UP000317155">
    <property type="component" value="Unassembled WGS sequence"/>
</dbReference>
<dbReference type="RefSeq" id="WP_092058452.1">
    <property type="nucleotide sequence ID" value="NZ_FOJJ01000040.1"/>
</dbReference>
<keyword evidence="4 5" id="KW-0472">Membrane</keyword>
<feature type="transmembrane region" description="Helical" evidence="5">
    <location>
        <begin position="46"/>
        <end position="69"/>
    </location>
</feature>
<evidence type="ECO:0000256" key="5">
    <source>
        <dbReference type="SAM" id="Phobius"/>
    </source>
</evidence>
<sequence>MSRAGTYFYHFCRLALGGVYLYAGIVKSADVVVFARDVANYQLLPYAWNYLVAATLPYVETVAALLLLCNRKVRPAALVLTGLTLVFIVALTTVLARGLDIDCGCFNPGQGHTSAGIALLRDAFLLIPALVTLRLSGRMSKS</sequence>
<comment type="caution">
    <text evidence="7">The sequence shown here is derived from an EMBL/GenBank/DDBJ whole genome shotgun (WGS) entry which is preliminary data.</text>
</comment>
<evidence type="ECO:0000259" key="6">
    <source>
        <dbReference type="Pfam" id="PF07291"/>
    </source>
</evidence>
<dbReference type="InterPro" id="IPR009908">
    <property type="entry name" value="Methylamine_util_MauE"/>
</dbReference>
<evidence type="ECO:0000256" key="2">
    <source>
        <dbReference type="ARBA" id="ARBA00022692"/>
    </source>
</evidence>
<organism evidence="7 8">
    <name type="scientific">Trichloromonas acetexigens</name>
    <dbReference type="NCBI Taxonomy" id="38815"/>
    <lineage>
        <taxon>Bacteria</taxon>
        <taxon>Pseudomonadati</taxon>
        <taxon>Thermodesulfobacteriota</taxon>
        <taxon>Desulfuromonadia</taxon>
        <taxon>Desulfuromonadales</taxon>
        <taxon>Trichloromonadaceae</taxon>
        <taxon>Trichloromonas</taxon>
    </lineage>
</organism>
<keyword evidence="3 5" id="KW-1133">Transmembrane helix</keyword>
<feature type="domain" description="Methylamine utilisation protein MauE" evidence="6">
    <location>
        <begin position="7"/>
        <end position="133"/>
    </location>
</feature>
<evidence type="ECO:0000313" key="7">
    <source>
        <dbReference type="EMBL" id="TRO80259.1"/>
    </source>
</evidence>
<dbReference type="UniPathway" id="UPA00895"/>
<dbReference type="GO" id="GO:0016020">
    <property type="term" value="C:membrane"/>
    <property type="evidence" value="ECO:0007669"/>
    <property type="project" value="UniProtKB-SubCell"/>
</dbReference>
<dbReference type="AlphaFoldDB" id="A0A550JAH1"/>
<evidence type="ECO:0000256" key="3">
    <source>
        <dbReference type="ARBA" id="ARBA00022989"/>
    </source>
</evidence>
<keyword evidence="8" id="KW-1185">Reference proteome</keyword>
<name>A0A550JAH1_9BACT</name>
<reference evidence="7 8" key="1">
    <citation type="submission" date="2019-07" db="EMBL/GenBank/DDBJ databases">
        <title>Insights of Desulfuromonas acetexigens electromicrobiology.</title>
        <authorList>
            <person name="Katuri K."/>
            <person name="Sapireddy V."/>
            <person name="Shaw D.R."/>
            <person name="Saikaly P."/>
        </authorList>
    </citation>
    <scope>NUCLEOTIDE SEQUENCE [LARGE SCALE GENOMIC DNA]</scope>
    <source>
        <strain evidence="7 8">2873</strain>
    </source>
</reference>
<accession>A0A550JAH1</accession>
<dbReference type="EMBL" id="VJVV01000008">
    <property type="protein sequence ID" value="TRO80259.1"/>
    <property type="molecule type" value="Genomic_DNA"/>
</dbReference>
<feature type="transmembrane region" description="Helical" evidence="5">
    <location>
        <begin position="7"/>
        <end position="26"/>
    </location>
</feature>
<evidence type="ECO:0000313" key="8">
    <source>
        <dbReference type="Proteomes" id="UP000317155"/>
    </source>
</evidence>
<dbReference type="Pfam" id="PF07291">
    <property type="entry name" value="MauE"/>
    <property type="match status" value="1"/>
</dbReference>
<keyword evidence="2 5" id="KW-0812">Transmembrane</keyword>
<feature type="transmembrane region" description="Helical" evidence="5">
    <location>
        <begin position="76"/>
        <end position="96"/>
    </location>
</feature>
<protein>
    <submittedName>
        <fullName evidence="7">DoxX family membrane protein</fullName>
    </submittedName>
</protein>